<evidence type="ECO:0000256" key="3">
    <source>
        <dbReference type="ARBA" id="ARBA00023315"/>
    </source>
</evidence>
<dbReference type="InterPro" id="IPR028345">
    <property type="entry name" value="Antibiotic_NAT-like"/>
</dbReference>
<dbReference type="SUPFAM" id="SSF110710">
    <property type="entry name" value="TTHA0583/YokD-like"/>
    <property type="match status" value="1"/>
</dbReference>
<keyword evidence="3 4" id="KW-0012">Acyltransferase</keyword>
<evidence type="ECO:0000313" key="6">
    <source>
        <dbReference type="Proteomes" id="UP001596047"/>
    </source>
</evidence>
<evidence type="ECO:0000256" key="1">
    <source>
        <dbReference type="ARBA" id="ARBA00006383"/>
    </source>
</evidence>
<dbReference type="Pfam" id="PF02522">
    <property type="entry name" value="Antibiotic_NAT"/>
    <property type="match status" value="1"/>
</dbReference>
<dbReference type="EC" id="2.3.1.-" evidence="4"/>
<comment type="caution">
    <text evidence="5">The sequence shown here is derived from an EMBL/GenBank/DDBJ whole genome shotgun (WGS) entry which is preliminary data.</text>
</comment>
<dbReference type="Proteomes" id="UP001596047">
    <property type="component" value="Unassembled WGS sequence"/>
</dbReference>
<sequence>MTINESAAPASISSLKRDFTAAGVRNGMTLIVHSSIKSLNRWIIGGPAAIILALEELLGEAGTLVMPTHTGDLSDPALWQNPPVPKEWWELIRAEMPAFDRDLTPTWAMGTLAETFRKQAGTLRSNHPQLSFAARGPEAQRITQNHSLANGLGEHSPLARLYDCKAWIMLLGVNHDNNTSLHLAEYRADYPAKQRTKIGTVGTANSQRAWITFDDIVFDTEDFITIGEAFEAETGLVRIGEIGDAEVRLMPQRELVDYAVQWMENNRTLTPFGGDN</sequence>
<evidence type="ECO:0000256" key="2">
    <source>
        <dbReference type="ARBA" id="ARBA00022679"/>
    </source>
</evidence>
<dbReference type="PANTHER" id="PTHR11104">
    <property type="entry name" value="AMINOGLYCOSIDE N3-ACETYLTRANSFERASE"/>
    <property type="match status" value="1"/>
</dbReference>
<reference evidence="6" key="1">
    <citation type="journal article" date="2019" name="Int. J. Syst. Evol. Microbiol.">
        <title>The Global Catalogue of Microorganisms (GCM) 10K type strain sequencing project: providing services to taxonomists for standard genome sequencing and annotation.</title>
        <authorList>
            <consortium name="The Broad Institute Genomics Platform"/>
            <consortium name="The Broad Institute Genome Sequencing Center for Infectious Disease"/>
            <person name="Wu L."/>
            <person name="Ma J."/>
        </authorList>
    </citation>
    <scope>NUCLEOTIDE SEQUENCE [LARGE SCALE GENOMIC DNA]</scope>
    <source>
        <strain evidence="6">CGMCC 1.3240</strain>
    </source>
</reference>
<dbReference type="RefSeq" id="WP_379191356.1">
    <property type="nucleotide sequence ID" value="NZ_JBHSOW010000104.1"/>
</dbReference>
<accession>A0ABW0W6S7</accession>
<evidence type="ECO:0000313" key="5">
    <source>
        <dbReference type="EMBL" id="MFC5652709.1"/>
    </source>
</evidence>
<evidence type="ECO:0000256" key="4">
    <source>
        <dbReference type="RuleBase" id="RU365031"/>
    </source>
</evidence>
<keyword evidence="4" id="KW-0046">Antibiotic resistance</keyword>
<organism evidence="5 6">
    <name type="scientific">Paenibacillus solisilvae</name>
    <dbReference type="NCBI Taxonomy" id="2486751"/>
    <lineage>
        <taxon>Bacteria</taxon>
        <taxon>Bacillati</taxon>
        <taxon>Bacillota</taxon>
        <taxon>Bacilli</taxon>
        <taxon>Bacillales</taxon>
        <taxon>Paenibacillaceae</taxon>
        <taxon>Paenibacillus</taxon>
    </lineage>
</organism>
<dbReference type="InterPro" id="IPR003679">
    <property type="entry name" value="Amioglycoside_AcTrfase"/>
</dbReference>
<comment type="similarity">
    <text evidence="1 4">Belongs to the antibiotic N-acetyltransferase family.</text>
</comment>
<proteinExistence type="inferred from homology"/>
<comment type="catalytic activity">
    <reaction evidence="4">
        <text>a 2-deoxystreptamine antibiotic + acetyl-CoA = an N(3)-acetyl-2-deoxystreptamine antibiotic + CoA + H(+)</text>
        <dbReference type="Rhea" id="RHEA:12665"/>
        <dbReference type="ChEBI" id="CHEBI:15378"/>
        <dbReference type="ChEBI" id="CHEBI:57287"/>
        <dbReference type="ChEBI" id="CHEBI:57288"/>
        <dbReference type="ChEBI" id="CHEBI:57921"/>
        <dbReference type="ChEBI" id="CHEBI:77452"/>
        <dbReference type="EC" id="2.3.1.81"/>
    </reaction>
</comment>
<protein>
    <recommendedName>
        <fullName evidence="4">Aminoglycoside N(3)-acetyltransferase</fullName>
        <ecNumber evidence="4">2.3.1.-</ecNumber>
    </recommendedName>
</protein>
<name>A0ABW0W6S7_9BACL</name>
<keyword evidence="2 4" id="KW-0808">Transferase</keyword>
<dbReference type="PANTHER" id="PTHR11104:SF0">
    <property type="entry name" value="SPBETA PROPHAGE-DERIVED AMINOGLYCOSIDE N(3')-ACETYLTRANSFERASE-LIKE PROTEIN YOKD"/>
    <property type="match status" value="1"/>
</dbReference>
<dbReference type="EMBL" id="JBHSOW010000104">
    <property type="protein sequence ID" value="MFC5652709.1"/>
    <property type="molecule type" value="Genomic_DNA"/>
</dbReference>
<gene>
    <name evidence="5" type="ORF">ACFPYJ_27040</name>
</gene>
<keyword evidence="6" id="KW-1185">Reference proteome</keyword>